<evidence type="ECO:0000313" key="17">
    <source>
        <dbReference type="EMBL" id="API85460.1"/>
    </source>
</evidence>
<comment type="subcellular location">
    <subcellularLocation>
        <location evidence="1 12">Mitochondrion membrane</location>
        <topology evidence="1 12">Single-pass membrane protein</topology>
    </subcellularLocation>
</comment>
<reference evidence="15" key="2">
    <citation type="submission" date="2015-11" db="EMBL/GenBank/DDBJ databases">
        <title>Phylogeography, deep lineage divergence and demographic expansion of the Chinese Giant Salamander, Andrias davidianus (Amphibia: Caudata).</title>
        <authorList>
            <person name="Liang Z."/>
            <person name="Chen W."/>
            <person name="Zhang S."/>
            <person name="Wang C."/>
            <person name="He S."/>
            <person name="Wu Y."/>
            <person name="Xie J."/>
            <person name="Wang D."/>
            <person name="Wei Q."/>
        </authorList>
    </citation>
    <scope>NUCLEOTIDE SEQUENCE</scope>
    <source>
        <strain evidence="16">AHHS695</strain>
        <strain evidence="15">ZJLSQY680</strain>
    </source>
</reference>
<evidence type="ECO:0000256" key="13">
    <source>
        <dbReference type="SAM" id="Phobius"/>
    </source>
</evidence>
<evidence type="ECO:0000256" key="2">
    <source>
        <dbReference type="ARBA" id="ARBA00008892"/>
    </source>
</evidence>
<evidence type="ECO:0000313" key="15">
    <source>
        <dbReference type="EMBL" id="APB92350.1"/>
    </source>
</evidence>
<keyword evidence="7 13" id="KW-1133">Transmembrane helix</keyword>
<dbReference type="GO" id="GO:0015078">
    <property type="term" value="F:proton transmembrane transporter activity"/>
    <property type="evidence" value="ECO:0007669"/>
    <property type="project" value="InterPro"/>
</dbReference>
<proteinExistence type="inferred from homology"/>
<evidence type="ECO:0000256" key="3">
    <source>
        <dbReference type="ARBA" id="ARBA00022448"/>
    </source>
</evidence>
<dbReference type="EMBL" id="KU131059">
    <property type="protein sequence ID" value="APB92350.1"/>
    <property type="molecule type" value="Genomic_DNA"/>
</dbReference>
<evidence type="ECO:0000313" key="16">
    <source>
        <dbReference type="EMBL" id="APB92363.1"/>
    </source>
</evidence>
<evidence type="ECO:0000256" key="9">
    <source>
        <dbReference type="ARBA" id="ARBA00023128"/>
    </source>
</evidence>
<dbReference type="Pfam" id="PF00895">
    <property type="entry name" value="ATP-synt_8"/>
    <property type="match status" value="1"/>
</dbReference>
<evidence type="ECO:0000256" key="7">
    <source>
        <dbReference type="ARBA" id="ARBA00022989"/>
    </source>
</evidence>
<feature type="transmembrane region" description="Helical" evidence="13">
    <location>
        <begin position="6"/>
        <end position="25"/>
    </location>
</feature>
<protein>
    <recommendedName>
        <fullName evidence="12">ATP synthase complex subunit 8</fullName>
    </recommendedName>
</protein>
<evidence type="ECO:0000256" key="4">
    <source>
        <dbReference type="ARBA" id="ARBA00022547"/>
    </source>
</evidence>
<reference evidence="14" key="1">
    <citation type="submission" date="2015-06" db="EMBL/GenBank/DDBJ databases">
        <title>Complete mitochondrial genome of Andrias davidianus.</title>
        <authorList>
            <person name="Zhang X."/>
            <person name="Feng F."/>
            <person name="Gao M."/>
            <person name="Yang S."/>
            <person name="Zhang M."/>
        </authorList>
    </citation>
    <scope>NUCLEOTIDE SEQUENCE</scope>
</reference>
<evidence type="ECO:0000256" key="12">
    <source>
        <dbReference type="RuleBase" id="RU003661"/>
    </source>
</evidence>
<keyword evidence="6 12" id="KW-0375">Hydrogen ion transport</keyword>
<gene>
    <name evidence="14" type="primary">ATP8</name>
</gene>
<keyword evidence="3 12" id="KW-0813">Transport</keyword>
<keyword evidence="8 12" id="KW-0406">Ion transport</keyword>
<reference evidence="19" key="6">
    <citation type="submission" date="2018-11" db="EMBL/GenBank/DDBJ databases">
        <title>Historical museum collections determine the evolutionary history of cryptic species radiation in the world's largest amphibians.</title>
        <authorList>
            <person name="Turvey S.T."/>
            <person name="Melissa M.M."/>
            <person name="Ian B."/>
            <person name="Selina B."/>
            <person name="Benjamin T."/>
            <person name="Robert M.W."/>
            <person name="Andrew C.A."/>
        </authorList>
    </citation>
    <scope>NUCLEOTIDE SEQUENCE</scope>
</reference>
<keyword evidence="11" id="KW-0066">ATP synthesis</keyword>
<dbReference type="InterPro" id="IPR001421">
    <property type="entry name" value="ATP8_metazoa"/>
</dbReference>
<comment type="similarity">
    <text evidence="2 12">Belongs to the ATPase protein 8 family.</text>
</comment>
<dbReference type="EMBL" id="MK177463">
    <property type="protein sequence ID" value="QBC75088.1"/>
    <property type="molecule type" value="Genomic_DNA"/>
</dbReference>
<keyword evidence="10 13" id="KW-0472">Membrane</keyword>
<evidence type="ECO:0000256" key="1">
    <source>
        <dbReference type="ARBA" id="ARBA00004304"/>
    </source>
</evidence>
<dbReference type="InterPro" id="IPR050635">
    <property type="entry name" value="ATPase_protein_8"/>
</dbReference>
<keyword evidence="9 12" id="KW-0496">Mitochondrion</keyword>
<organism evidence="14">
    <name type="scientific">Andrias davidianus</name>
    <name type="common">Chinese giant salamander</name>
    <name type="synonym">Sieboldia davidiana</name>
    <dbReference type="NCBI Taxonomy" id="141262"/>
    <lineage>
        <taxon>Eukaryota</taxon>
        <taxon>Metazoa</taxon>
        <taxon>Chordata</taxon>
        <taxon>Craniata</taxon>
        <taxon>Vertebrata</taxon>
        <taxon>Euteleostomi</taxon>
        <taxon>Amphibia</taxon>
        <taxon>Batrachia</taxon>
        <taxon>Caudata</taxon>
        <taxon>Cryptobranchoidea</taxon>
        <taxon>Cryptobranchidae</taxon>
        <taxon>Andrias</taxon>
    </lineage>
</organism>
<accession>A0A0M3Q1S4</accession>
<evidence type="ECO:0000256" key="8">
    <source>
        <dbReference type="ARBA" id="ARBA00023065"/>
    </source>
</evidence>
<evidence type="ECO:0000313" key="19">
    <source>
        <dbReference type="EMBL" id="QBC75088.1"/>
    </source>
</evidence>
<keyword evidence="4 12" id="KW-0138">CF(0)</keyword>
<dbReference type="PANTHER" id="PTHR39937:SF1">
    <property type="entry name" value="ATP SYNTHASE PROTEIN 8"/>
    <property type="match status" value="1"/>
</dbReference>
<geneLocation type="mitochondrion" evidence="14"/>
<reference evidence="17" key="5">
    <citation type="submission" date="2016-05" db="EMBL/GenBank/DDBJ databases">
        <authorList>
            <person name="Lavstsen T."/>
            <person name="Jespersen J.S."/>
        </authorList>
    </citation>
    <scope>NUCLEOTIDE SEQUENCE</scope>
</reference>
<evidence type="ECO:0000256" key="10">
    <source>
        <dbReference type="ARBA" id="ARBA00023136"/>
    </source>
</evidence>
<dbReference type="EMBL" id="KX268733">
    <property type="protein sequence ID" value="API85460.1"/>
    <property type="molecule type" value="Genomic_DNA"/>
</dbReference>
<dbReference type="PANTHER" id="PTHR39937">
    <property type="entry name" value="ATP SYNTHASE PROTEIN 8"/>
    <property type="match status" value="1"/>
</dbReference>
<dbReference type="AlphaFoldDB" id="A0A0M3Q1S4"/>
<evidence type="ECO:0000313" key="18">
    <source>
        <dbReference type="EMBL" id="APS90911.1"/>
    </source>
</evidence>
<reference evidence="17" key="3">
    <citation type="journal article" date="2016" name="Mitochondrial DNA Part B Resour">
        <title>Complete mitochondrial genome of a living wild-type Chinese giant salamander Andrias davidianus (Amphibia: Cryptobranchidae) in Huangshan.</title>
        <authorList>
            <person name="Xu J.-C."/>
            <person name="Yang D.-C."/>
            <person name="Chen Y.-R."/>
            <person name="Wu Q.-N."/>
            <person name="Huang S."/>
        </authorList>
    </citation>
    <scope>NUCLEOTIDE SEQUENCE</scope>
</reference>
<evidence type="ECO:0000256" key="6">
    <source>
        <dbReference type="ARBA" id="ARBA00022781"/>
    </source>
</evidence>
<keyword evidence="5 12" id="KW-0812">Transmembrane</keyword>
<dbReference type="EMBL" id="KU131060">
    <property type="protein sequence ID" value="APB92363.1"/>
    <property type="molecule type" value="Genomic_DNA"/>
</dbReference>
<dbReference type="GO" id="GO:0031966">
    <property type="term" value="C:mitochondrial membrane"/>
    <property type="evidence" value="ECO:0007669"/>
    <property type="project" value="UniProtKB-SubCell"/>
</dbReference>
<dbReference type="EMBL" id="KX298240">
    <property type="protein sequence ID" value="APS90911.1"/>
    <property type="molecule type" value="Genomic_DNA"/>
</dbReference>
<evidence type="ECO:0000256" key="11">
    <source>
        <dbReference type="ARBA" id="ARBA00023310"/>
    </source>
</evidence>
<dbReference type="GO" id="GO:0015986">
    <property type="term" value="P:proton motive force-driven ATP synthesis"/>
    <property type="evidence" value="ECO:0007669"/>
    <property type="project" value="InterPro"/>
</dbReference>
<evidence type="ECO:0000313" key="14">
    <source>
        <dbReference type="EMBL" id="ALB78323.1"/>
    </source>
</evidence>
<name>A0A0M3Q1S4_ANDDA</name>
<reference evidence="18" key="4">
    <citation type="submission" date="2016-05" db="EMBL/GenBank/DDBJ databases">
        <title>Five complete mitochondrial genomes of the wild typical Chinese giant salamander Andrias davidianus (Amphibia: Cryptobranchidae) and phylogenetic analysis.</title>
        <authorList>
            <person name="Xu J."/>
            <person name="Yang D."/>
        </authorList>
    </citation>
    <scope>NUCLEOTIDE SEQUENCE</scope>
    <source>
        <strain evidence="18">HQ</strain>
    </source>
</reference>
<evidence type="ECO:0000256" key="5">
    <source>
        <dbReference type="ARBA" id="ARBA00022692"/>
    </source>
</evidence>
<dbReference type="EMBL" id="KT119359">
    <property type="protein sequence ID" value="ALB78323.1"/>
    <property type="molecule type" value="Genomic_DNA"/>
</dbReference>
<sequence length="55" mass="6560">MPQLLPGPWFTIFTISWMILLLILMPKINNLKSMNEPTFTGLFLNKPQSWNWPWI</sequence>
<dbReference type="GO" id="GO:0045259">
    <property type="term" value="C:proton-transporting ATP synthase complex"/>
    <property type="evidence" value="ECO:0007669"/>
    <property type="project" value="UniProtKB-KW"/>
</dbReference>